<feature type="region of interest" description="Disordered" evidence="23">
    <location>
        <begin position="727"/>
        <end position="783"/>
    </location>
</feature>
<dbReference type="PANTHER" id="PTHR43982">
    <property type="entry name" value="UBIQUITIN CARBOXYL-TERMINAL HYDROLASE"/>
    <property type="match status" value="1"/>
</dbReference>
<comment type="function">
    <text evidence="17">The muscle-specific isoform (USP25m) may have a role in the regulation of muscular differentiation and function.</text>
</comment>
<evidence type="ECO:0000256" key="2">
    <source>
        <dbReference type="ARBA" id="ARBA00004123"/>
    </source>
</evidence>
<dbReference type="EC" id="3.4.19.12" evidence="5"/>
<evidence type="ECO:0000256" key="7">
    <source>
        <dbReference type="ARBA" id="ARBA00022499"/>
    </source>
</evidence>
<dbReference type="GO" id="GO:0043161">
    <property type="term" value="P:proteasome-mediated ubiquitin-dependent protein catabolic process"/>
    <property type="evidence" value="ECO:0007669"/>
    <property type="project" value="InterPro"/>
</dbReference>
<evidence type="ECO:0000256" key="12">
    <source>
        <dbReference type="ARBA" id="ARBA00022801"/>
    </source>
</evidence>
<feature type="compositionally biased region" description="Basic and acidic residues" evidence="23">
    <location>
        <begin position="761"/>
        <end position="783"/>
    </location>
</feature>
<evidence type="ECO:0000256" key="23">
    <source>
        <dbReference type="SAM" id="MobiDB-lite"/>
    </source>
</evidence>
<dbReference type="SMART" id="SM00726">
    <property type="entry name" value="UIM"/>
    <property type="match status" value="3"/>
</dbReference>
<evidence type="ECO:0000256" key="17">
    <source>
        <dbReference type="ARBA" id="ARBA00053306"/>
    </source>
</evidence>
<keyword evidence="12" id="KW-0378">Hydrolase</keyword>
<keyword evidence="6" id="KW-0963">Cytoplasm</keyword>
<evidence type="ECO:0000256" key="5">
    <source>
        <dbReference type="ARBA" id="ARBA00012759"/>
    </source>
</evidence>
<dbReference type="PROSITE" id="PS50235">
    <property type="entry name" value="USP_3"/>
    <property type="match status" value="1"/>
</dbReference>
<dbReference type="InterPro" id="IPR009060">
    <property type="entry name" value="UBA-like_sf"/>
</dbReference>
<keyword evidence="15" id="KW-0175">Coiled coil</keyword>
<dbReference type="CDD" id="cd14354">
    <property type="entry name" value="UBA_UBP25"/>
    <property type="match status" value="1"/>
</dbReference>
<dbReference type="AlphaFoldDB" id="A0A7J6CM23"/>
<dbReference type="GO" id="GO:0061136">
    <property type="term" value="P:regulation of proteasomal protein catabolic process"/>
    <property type="evidence" value="ECO:0007669"/>
    <property type="project" value="TreeGrafter"/>
</dbReference>
<dbReference type="EMBL" id="JAAMOB010000010">
    <property type="protein sequence ID" value="KAF4108378.1"/>
    <property type="molecule type" value="Genomic_DNA"/>
</dbReference>
<evidence type="ECO:0000256" key="19">
    <source>
        <dbReference type="ARBA" id="ARBA00071638"/>
    </source>
</evidence>
<organism evidence="25 26">
    <name type="scientific">Onychostoma macrolepis</name>
    <dbReference type="NCBI Taxonomy" id="369639"/>
    <lineage>
        <taxon>Eukaryota</taxon>
        <taxon>Metazoa</taxon>
        <taxon>Chordata</taxon>
        <taxon>Craniata</taxon>
        <taxon>Vertebrata</taxon>
        <taxon>Euteleostomi</taxon>
        <taxon>Actinopterygii</taxon>
        <taxon>Neopterygii</taxon>
        <taxon>Teleostei</taxon>
        <taxon>Ostariophysi</taxon>
        <taxon>Cypriniformes</taxon>
        <taxon>Cyprinidae</taxon>
        <taxon>Acrossocheilinae</taxon>
        <taxon>Onychostoma</taxon>
    </lineage>
</organism>
<keyword evidence="9" id="KW-0645">Protease</keyword>
<dbReference type="InterPro" id="IPR054109">
    <property type="entry name" value="UBA_8"/>
</dbReference>
<dbReference type="InterPro" id="IPR003903">
    <property type="entry name" value="UIM_dom"/>
</dbReference>
<evidence type="ECO:0000256" key="11">
    <source>
        <dbReference type="ARBA" id="ARBA00022786"/>
    </source>
</evidence>
<dbReference type="Pfam" id="PF21909">
    <property type="entry name" value="USP_UIM_N"/>
    <property type="match status" value="1"/>
</dbReference>
<dbReference type="GO" id="GO:0070628">
    <property type="term" value="F:proteasome binding"/>
    <property type="evidence" value="ECO:0007669"/>
    <property type="project" value="TreeGrafter"/>
</dbReference>
<evidence type="ECO:0000256" key="21">
    <source>
        <dbReference type="ARBA" id="ARBA00078773"/>
    </source>
</evidence>
<dbReference type="PANTHER" id="PTHR43982:SF6">
    <property type="entry name" value="UBIQUITIN CARBOXYL-TERMINAL HYDROLASE 2-RELATED"/>
    <property type="match status" value="1"/>
</dbReference>
<evidence type="ECO:0000256" key="9">
    <source>
        <dbReference type="ARBA" id="ARBA00022670"/>
    </source>
</evidence>
<dbReference type="FunFam" id="1.10.8.10:FF:000023">
    <property type="entry name" value="Putative ubiquitin carboxyl-terminal hydrolase 25"/>
    <property type="match status" value="1"/>
</dbReference>
<evidence type="ECO:0000256" key="3">
    <source>
        <dbReference type="ARBA" id="ARBA00004496"/>
    </source>
</evidence>
<dbReference type="GO" id="GO:0005634">
    <property type="term" value="C:nucleus"/>
    <property type="evidence" value="ECO:0007669"/>
    <property type="project" value="UniProtKB-SubCell"/>
</dbReference>
<dbReference type="CDD" id="cd02665">
    <property type="entry name" value="Peptidase_C19I"/>
    <property type="match status" value="1"/>
</dbReference>
<keyword evidence="14" id="KW-0832">Ubl conjugation</keyword>
<comment type="catalytic activity">
    <reaction evidence="1">
        <text>Thiol-dependent hydrolysis of ester, thioester, amide, peptide and isopeptide bonds formed by the C-terminal Gly of ubiquitin (a 76-residue protein attached to proteins as an intracellular targeting signal).</text>
        <dbReference type="EC" id="3.4.19.12"/>
    </reaction>
</comment>
<dbReference type="GO" id="GO:0005737">
    <property type="term" value="C:cytoplasm"/>
    <property type="evidence" value="ECO:0007669"/>
    <property type="project" value="UniProtKB-SubCell"/>
</dbReference>
<keyword evidence="26" id="KW-1185">Reference proteome</keyword>
<dbReference type="InterPro" id="IPR018200">
    <property type="entry name" value="USP_CS"/>
</dbReference>
<keyword evidence="7" id="KW-1017">Isopeptide bond</keyword>
<dbReference type="PROSITE" id="PS50330">
    <property type="entry name" value="UIM"/>
    <property type="match status" value="1"/>
</dbReference>
<dbReference type="InterPro" id="IPR001394">
    <property type="entry name" value="Peptidase_C19_UCH"/>
</dbReference>
<feature type="compositionally biased region" description="Low complexity" evidence="23">
    <location>
        <begin position="474"/>
        <end position="489"/>
    </location>
</feature>
<dbReference type="InterPro" id="IPR038765">
    <property type="entry name" value="Papain-like_cys_pep_sf"/>
</dbReference>
<evidence type="ECO:0000256" key="20">
    <source>
        <dbReference type="ARBA" id="ARBA00075172"/>
    </source>
</evidence>
<sequence>MTVEQNVLQQHSQKHQQTLLNQLREVTGTTDVQLLQQALQVSNGDLAEAVAFLTEKNAKVPQQDEATYYQTAQITNDRYISVGSQADTNVIDLTGDDKDDLQRAIALSLEESSRAFRETGITDEEQAISRVLEASIAENKASLKRTHTEVWSDSPNPHDRKRQENCPVGLKNVGNTCWFSAVIQSLFNLLEFQRLVLHYSPPARMQDLPRNQKEHRNLPFMQELRCLFSLLVGSKRKYVDPSRAVEILKDAFKSSESQQQDVSEFTHKLLDWLEDAFQIKAEEDREGEKPKNPMVDLFYGRFLAVGVLEGKKFENTEMFGQYPLQVNGFKDLHECLEAAMIEGEIESLHSAENSAKSGQEHWFTELPPVLTFELSRFEFNQTLGRPEKIHNKLEFPSMLYMDRYMDRNRDITRIKREEIRRLKEHLTVLQQRLERYLSYGSGPKRFPLADVLQYAMEFASSKPVCTSPVEDIDTTAPPGGTTALLPPLASTGEQPDASVPPEGSSSGPQAQQQQQQQQQQRVSIHKPFTQSRVPPDLPMHPAPRHITEEELRVLEGCLHRWRSEVENDTRDLQASISRIHRTIELMYSDKSMMQVPYRLHAVLVHEGQANAGHYWAYIFDPHQQRWMKYNDISVTKSSWEELVRDSFGGYRNASAYCLMYIDDKKPFLIEEEFDKETGQMLSGLDKLPPDLKEYVEADNKLFEREMEEWDALQARKLQQEKLALAAASVAPQPMSTEPCPPDNTASQHDPEYMEQQSPTGDSKHMQEDTERAISKAAAEHDEKSPEALLNTAMKVEYTRLLRFAQEDTPPERDYRLQHIIVYFIHNQAPKKIVERTLLMQFADRNLGFDERCKSIMKVARAKLELIKPDEVNMEEYEIWHQDYRKFRDTTVFLLIGLELFLKKSYVESLMYLIYAYQYNKELLLKGPYRGHDEELIAHYRRECLLKLNEHAAALFETGEETEVNAGLSIMNELVVVCIPLLLVDEMEEKDMVAVEDMRNRWCSYLGQEMEPNLQEKLTDFLPKLLDCSTEIKSFHDPPKLPSYSTLELCERYGRVMTSLTLSRTPADGR</sequence>
<evidence type="ECO:0000256" key="16">
    <source>
        <dbReference type="ARBA" id="ARBA00023242"/>
    </source>
</evidence>
<dbReference type="GO" id="GO:0004843">
    <property type="term" value="F:cysteine-type deubiquitinase activity"/>
    <property type="evidence" value="ECO:0007669"/>
    <property type="project" value="UniProtKB-EC"/>
</dbReference>
<dbReference type="SUPFAM" id="SSF54001">
    <property type="entry name" value="Cysteine proteinases"/>
    <property type="match status" value="1"/>
</dbReference>
<evidence type="ECO:0000256" key="4">
    <source>
        <dbReference type="ARBA" id="ARBA00009085"/>
    </source>
</evidence>
<gene>
    <name evidence="25" type="ORF">G5714_011137</name>
</gene>
<accession>A0A7J6CM23</accession>
<name>A0A7J6CM23_9TELE</name>
<dbReference type="Gene3D" id="3.90.70.10">
    <property type="entry name" value="Cysteine proteinases"/>
    <property type="match status" value="1"/>
</dbReference>
<dbReference type="SUPFAM" id="SSF46934">
    <property type="entry name" value="UBA-like"/>
    <property type="match status" value="1"/>
</dbReference>
<dbReference type="Proteomes" id="UP000579812">
    <property type="component" value="Unassembled WGS sequence"/>
</dbReference>
<feature type="compositionally biased region" description="Low complexity" evidence="23">
    <location>
        <begin position="509"/>
        <end position="520"/>
    </location>
</feature>
<dbReference type="Pfam" id="PF22566">
    <property type="entry name" value="UBA_8"/>
    <property type="match status" value="1"/>
</dbReference>
<dbReference type="InterPro" id="IPR044635">
    <property type="entry name" value="UBP14-like"/>
</dbReference>
<proteinExistence type="inferred from homology"/>
<evidence type="ECO:0000259" key="24">
    <source>
        <dbReference type="PROSITE" id="PS50235"/>
    </source>
</evidence>
<feature type="region of interest" description="Disordered" evidence="23">
    <location>
        <begin position="465"/>
        <end position="542"/>
    </location>
</feature>
<evidence type="ECO:0000313" key="26">
    <source>
        <dbReference type="Proteomes" id="UP000579812"/>
    </source>
</evidence>
<comment type="similarity">
    <text evidence="4">Belongs to the peptidase C19 family.</text>
</comment>
<evidence type="ECO:0000256" key="13">
    <source>
        <dbReference type="ARBA" id="ARBA00022807"/>
    </source>
</evidence>
<protein>
    <recommendedName>
        <fullName evidence="19">Ubiquitin carboxyl-terminal hydrolase 25</fullName>
        <ecNumber evidence="5">3.4.19.12</ecNumber>
    </recommendedName>
    <alternativeName>
        <fullName evidence="22">Deubiquitinating enzyme 25</fullName>
    </alternativeName>
    <alternativeName>
        <fullName evidence="20">Ubiquitin thioesterase 25</fullName>
    </alternativeName>
    <alternativeName>
        <fullName evidence="21">Ubiquitin-specific-processing protease 25</fullName>
    </alternativeName>
</protein>
<evidence type="ECO:0000313" key="25">
    <source>
        <dbReference type="EMBL" id="KAF4108378.1"/>
    </source>
</evidence>
<dbReference type="Pfam" id="PF00443">
    <property type="entry name" value="UCH"/>
    <property type="match status" value="1"/>
</dbReference>
<dbReference type="PROSITE" id="PS00972">
    <property type="entry name" value="USP_1"/>
    <property type="match status" value="1"/>
</dbReference>
<comment type="caution">
    <text evidence="25">The sequence shown here is derived from an EMBL/GenBank/DDBJ whole genome shotgun (WGS) entry which is preliminary data.</text>
</comment>
<keyword evidence="8" id="KW-0597">Phosphoprotein</keyword>
<evidence type="ECO:0000256" key="8">
    <source>
        <dbReference type="ARBA" id="ARBA00022553"/>
    </source>
</evidence>
<comment type="subunit">
    <text evidence="18">Homotetramer, inhibited form. Homodimer, active form. Interacts with ACTA1 (via its C-terminus); the interaction occurs for all isoforms but is strongest for isoform USP25m in muscle differentiating cells. Interacts (isoform USP25m only) with MYBPC1; the interaction prevents proteasomal degradation of MYBPC1. Interacts (isoform USP25m only) with FLNC (via filament repeats 17-18, 20-21 and 24). Interacts with GAPDH. Interacts with SUMO3; the interaction sumoylates efficiently USP25. Interacts with SUMO2; the interaction sumoylates efficiently USP25. Interacts with SUMO1; the interaction only weakly sumoylates USP25. Interacts with SYK; phosphorylates USP25 and regulates USP25 intracellular levels.</text>
</comment>
<dbReference type="CDD" id="cd20486">
    <property type="entry name" value="USP25_C"/>
    <property type="match status" value="1"/>
</dbReference>
<dbReference type="InterPro" id="IPR054108">
    <property type="entry name" value="USP25/28_UIM"/>
</dbReference>
<keyword evidence="13" id="KW-0788">Thiol protease</keyword>
<dbReference type="FunFam" id="3.90.70.10:FF:000004">
    <property type="entry name" value="Putative ubiquitin carboxyl-terminal hydrolase 25"/>
    <property type="match status" value="1"/>
</dbReference>
<evidence type="ECO:0000256" key="6">
    <source>
        <dbReference type="ARBA" id="ARBA00022490"/>
    </source>
</evidence>
<evidence type="ECO:0000256" key="15">
    <source>
        <dbReference type="ARBA" id="ARBA00023054"/>
    </source>
</evidence>
<dbReference type="Gene3D" id="1.10.8.10">
    <property type="entry name" value="DNA helicase RuvA subunit, C-terminal domain"/>
    <property type="match status" value="1"/>
</dbReference>
<dbReference type="GO" id="GO:0016579">
    <property type="term" value="P:protein deubiquitination"/>
    <property type="evidence" value="ECO:0007669"/>
    <property type="project" value="InterPro"/>
</dbReference>
<evidence type="ECO:0000256" key="22">
    <source>
        <dbReference type="ARBA" id="ARBA00082178"/>
    </source>
</evidence>
<feature type="domain" description="USP" evidence="24">
    <location>
        <begin position="168"/>
        <end position="663"/>
    </location>
</feature>
<keyword evidence="11" id="KW-0833">Ubl conjugation pathway</keyword>
<comment type="subcellular location">
    <subcellularLocation>
        <location evidence="3">Cytoplasm</location>
    </subcellularLocation>
    <subcellularLocation>
        <location evidence="2">Nucleus</location>
    </subcellularLocation>
</comment>
<evidence type="ECO:0000256" key="1">
    <source>
        <dbReference type="ARBA" id="ARBA00000707"/>
    </source>
</evidence>
<evidence type="ECO:0000256" key="14">
    <source>
        <dbReference type="ARBA" id="ARBA00022843"/>
    </source>
</evidence>
<dbReference type="PROSITE" id="PS00973">
    <property type="entry name" value="USP_2"/>
    <property type="match status" value="1"/>
</dbReference>
<dbReference type="InterPro" id="IPR028889">
    <property type="entry name" value="USP"/>
</dbReference>
<keyword evidence="10" id="KW-0677">Repeat</keyword>
<evidence type="ECO:0000256" key="10">
    <source>
        <dbReference type="ARBA" id="ARBA00022737"/>
    </source>
</evidence>
<keyword evidence="16" id="KW-0539">Nucleus</keyword>
<reference evidence="25 26" key="1">
    <citation type="submission" date="2020-04" db="EMBL/GenBank/DDBJ databases">
        <title>Chromosome-level genome assembly of a cyprinid fish Onychostoma macrolepis by integration of Nanopore Sequencing, Bionano and Hi-C technology.</title>
        <authorList>
            <person name="Wang D."/>
        </authorList>
    </citation>
    <scope>NUCLEOTIDE SEQUENCE [LARGE SCALE GENOMIC DNA]</scope>
    <source>
        <strain evidence="25">SWU-2019</strain>
        <tissue evidence="25">Muscle</tissue>
    </source>
</reference>
<evidence type="ECO:0000256" key="18">
    <source>
        <dbReference type="ARBA" id="ARBA00062193"/>
    </source>
</evidence>